<protein>
    <submittedName>
        <fullName evidence="3">Uncharacterized protein</fullName>
    </submittedName>
</protein>
<reference evidence="3 4" key="1">
    <citation type="submission" date="2022-05" db="EMBL/GenBank/DDBJ databases">
        <authorList>
            <consortium name="Genoscope - CEA"/>
            <person name="William W."/>
        </authorList>
    </citation>
    <scope>NUCLEOTIDE SEQUENCE [LARGE SCALE GENOMIC DNA]</scope>
</reference>
<dbReference type="InterPro" id="IPR031101">
    <property type="entry name" value="Ctr9"/>
</dbReference>
<feature type="non-terminal residue" evidence="3">
    <location>
        <position position="103"/>
    </location>
</feature>
<proteinExistence type="predicted"/>
<organism evidence="3 4">
    <name type="scientific">Porites evermanni</name>
    <dbReference type="NCBI Taxonomy" id="104178"/>
    <lineage>
        <taxon>Eukaryota</taxon>
        <taxon>Metazoa</taxon>
        <taxon>Cnidaria</taxon>
        <taxon>Anthozoa</taxon>
        <taxon>Hexacorallia</taxon>
        <taxon>Scleractinia</taxon>
        <taxon>Fungiina</taxon>
        <taxon>Poritidae</taxon>
        <taxon>Porites</taxon>
    </lineage>
</organism>
<dbReference type="Proteomes" id="UP001159427">
    <property type="component" value="Unassembled WGS sequence"/>
</dbReference>
<comment type="caution">
    <text evidence="3">The sequence shown here is derived from an EMBL/GenBank/DDBJ whole genome shotgun (WGS) entry which is preliminary data.</text>
</comment>
<dbReference type="Gene3D" id="1.25.40.10">
    <property type="entry name" value="Tetratricopeptide repeat domain"/>
    <property type="match status" value="1"/>
</dbReference>
<evidence type="ECO:0000313" key="3">
    <source>
        <dbReference type="EMBL" id="CAH3196270.1"/>
    </source>
</evidence>
<gene>
    <name evidence="3" type="ORF">PEVE_00032205</name>
</gene>
<dbReference type="SUPFAM" id="SSF48452">
    <property type="entry name" value="TPR-like"/>
    <property type="match status" value="1"/>
</dbReference>
<name>A0ABN8T054_9CNID</name>
<dbReference type="PANTHER" id="PTHR14027:SF2">
    <property type="entry name" value="RNA POLYMERASE-ASSOCIATED PROTEIN CTR9 HOMOLOG"/>
    <property type="match status" value="1"/>
</dbReference>
<dbReference type="EMBL" id="CALNXI010004673">
    <property type="protein sequence ID" value="CAH3196270.1"/>
    <property type="molecule type" value="Genomic_DNA"/>
</dbReference>
<keyword evidence="4" id="KW-1185">Reference proteome</keyword>
<keyword evidence="2" id="KW-0802">TPR repeat</keyword>
<evidence type="ECO:0000256" key="2">
    <source>
        <dbReference type="ARBA" id="ARBA00022803"/>
    </source>
</evidence>
<evidence type="ECO:0000313" key="4">
    <source>
        <dbReference type="Proteomes" id="UP001159427"/>
    </source>
</evidence>
<feature type="non-terminal residue" evidence="3">
    <location>
        <position position="1"/>
    </location>
</feature>
<accession>A0ABN8T054</accession>
<dbReference type="InterPro" id="IPR011990">
    <property type="entry name" value="TPR-like_helical_dom_sf"/>
</dbReference>
<dbReference type="PANTHER" id="PTHR14027">
    <property type="entry name" value="RNA POLYMERASE-ASSOCIATED PROTEIN CTR9"/>
    <property type="match status" value="1"/>
</dbReference>
<evidence type="ECO:0000256" key="1">
    <source>
        <dbReference type="ARBA" id="ARBA00022737"/>
    </source>
</evidence>
<sequence>RLAFERALSLDSHCTGAMTGLAILELNSKKVDSIKNGVQLLSRAYTLDSSNPMVLNHLANHFFFKKEYNKVQHLALHAFHGTEVEAMQAESCYQIARAFHVQV</sequence>
<keyword evidence="1" id="KW-0677">Repeat</keyword>